<dbReference type="HOGENOM" id="CLU_1454972_0_0_1"/>
<dbReference type="OrthoDB" id="3261131at2759"/>
<gene>
    <name evidence="1" type="ORF">PISMIDRAFT_509727</name>
</gene>
<reference evidence="2" key="2">
    <citation type="submission" date="2015-01" db="EMBL/GenBank/DDBJ databases">
        <title>Evolutionary Origins and Diversification of the Mycorrhizal Mutualists.</title>
        <authorList>
            <consortium name="DOE Joint Genome Institute"/>
            <consortium name="Mycorrhizal Genomics Consortium"/>
            <person name="Kohler A."/>
            <person name="Kuo A."/>
            <person name="Nagy L.G."/>
            <person name="Floudas D."/>
            <person name="Copeland A."/>
            <person name="Barry K.W."/>
            <person name="Cichocki N."/>
            <person name="Veneault-Fourrey C."/>
            <person name="LaButti K."/>
            <person name="Lindquist E.A."/>
            <person name="Lipzen A."/>
            <person name="Lundell T."/>
            <person name="Morin E."/>
            <person name="Murat C."/>
            <person name="Riley R."/>
            <person name="Ohm R."/>
            <person name="Sun H."/>
            <person name="Tunlid A."/>
            <person name="Henrissat B."/>
            <person name="Grigoriev I.V."/>
            <person name="Hibbett D.S."/>
            <person name="Martin F."/>
        </authorList>
    </citation>
    <scope>NUCLEOTIDE SEQUENCE [LARGE SCALE GENOMIC DNA]</scope>
    <source>
        <strain evidence="2">441</strain>
    </source>
</reference>
<sequence length="186" mass="20728">MSIQGGEQRILDCRCVDTGCVTVGPPIQLFNPAFAYFTSKAFVPEHDVPPAFICRVRDVVESFALIHPSEFYRRGHLTSIIQDIVGCPTSLARNVDGTSSDRVVVHTAEQIVRYPVMREEQRELGGGHSTQAVHDSRSQAHYKTISHVLFVLSGKGVVLNILNLSTLRHLVQHTSPLFPWIHGILY</sequence>
<proteinExistence type="predicted"/>
<evidence type="ECO:0000313" key="2">
    <source>
        <dbReference type="Proteomes" id="UP000054018"/>
    </source>
</evidence>
<reference evidence="1 2" key="1">
    <citation type="submission" date="2014-04" db="EMBL/GenBank/DDBJ databases">
        <authorList>
            <consortium name="DOE Joint Genome Institute"/>
            <person name="Kuo A."/>
            <person name="Kohler A."/>
            <person name="Costa M.D."/>
            <person name="Nagy L.G."/>
            <person name="Floudas D."/>
            <person name="Copeland A."/>
            <person name="Barry K.W."/>
            <person name="Cichocki N."/>
            <person name="Veneault-Fourrey C."/>
            <person name="LaButti K."/>
            <person name="Lindquist E.A."/>
            <person name="Lipzen A."/>
            <person name="Lundell T."/>
            <person name="Morin E."/>
            <person name="Murat C."/>
            <person name="Sun H."/>
            <person name="Tunlid A."/>
            <person name="Henrissat B."/>
            <person name="Grigoriev I.V."/>
            <person name="Hibbett D.S."/>
            <person name="Martin F."/>
            <person name="Nordberg H.P."/>
            <person name="Cantor M.N."/>
            <person name="Hua S.X."/>
        </authorList>
    </citation>
    <scope>NUCLEOTIDE SEQUENCE [LARGE SCALE GENOMIC DNA]</scope>
    <source>
        <strain evidence="1 2">441</strain>
    </source>
</reference>
<dbReference type="AlphaFoldDB" id="A0A0C9YBR3"/>
<evidence type="ECO:0000313" key="1">
    <source>
        <dbReference type="EMBL" id="KIK22200.1"/>
    </source>
</evidence>
<dbReference type="EMBL" id="KN833742">
    <property type="protein sequence ID" value="KIK22200.1"/>
    <property type="molecule type" value="Genomic_DNA"/>
</dbReference>
<keyword evidence="2" id="KW-1185">Reference proteome</keyword>
<organism evidence="1 2">
    <name type="scientific">Pisolithus microcarpus 441</name>
    <dbReference type="NCBI Taxonomy" id="765257"/>
    <lineage>
        <taxon>Eukaryota</taxon>
        <taxon>Fungi</taxon>
        <taxon>Dikarya</taxon>
        <taxon>Basidiomycota</taxon>
        <taxon>Agaricomycotina</taxon>
        <taxon>Agaricomycetes</taxon>
        <taxon>Agaricomycetidae</taxon>
        <taxon>Boletales</taxon>
        <taxon>Sclerodermatineae</taxon>
        <taxon>Pisolithaceae</taxon>
        <taxon>Pisolithus</taxon>
    </lineage>
</organism>
<protein>
    <submittedName>
        <fullName evidence="1">Uncharacterized protein</fullName>
    </submittedName>
</protein>
<dbReference type="Proteomes" id="UP000054018">
    <property type="component" value="Unassembled WGS sequence"/>
</dbReference>
<name>A0A0C9YBR3_9AGAM</name>
<accession>A0A0C9YBR3</accession>